<dbReference type="PANTHER" id="PTHR30024">
    <property type="entry name" value="ALIPHATIC SULFONATES-BINDING PROTEIN-RELATED"/>
    <property type="match status" value="1"/>
</dbReference>
<evidence type="ECO:0008006" key="6">
    <source>
        <dbReference type="Google" id="ProtNLM"/>
    </source>
</evidence>
<dbReference type="SUPFAM" id="SSF53850">
    <property type="entry name" value="Periplasmic binding protein-like II"/>
    <property type="match status" value="1"/>
</dbReference>
<dbReference type="AlphaFoldDB" id="A0A919RNL1"/>
<evidence type="ECO:0000256" key="2">
    <source>
        <dbReference type="ARBA" id="ARBA00010742"/>
    </source>
</evidence>
<dbReference type="RefSeq" id="WP_204032419.1">
    <property type="nucleotide sequence ID" value="NZ_BOOW01000054.1"/>
</dbReference>
<comment type="caution">
    <text evidence="4">The sequence shown here is derived from an EMBL/GenBank/DDBJ whole genome shotgun (WGS) entry which is preliminary data.</text>
</comment>
<dbReference type="PROSITE" id="PS51318">
    <property type="entry name" value="TAT"/>
    <property type="match status" value="1"/>
</dbReference>
<keyword evidence="5" id="KW-1185">Reference proteome</keyword>
<evidence type="ECO:0000256" key="3">
    <source>
        <dbReference type="ARBA" id="ARBA00022729"/>
    </source>
</evidence>
<dbReference type="Gene3D" id="3.40.190.10">
    <property type="entry name" value="Periplasmic binding protein-like II"/>
    <property type="match status" value="2"/>
</dbReference>
<gene>
    <name evidence="4" type="ORF">Ssi02_73030</name>
</gene>
<evidence type="ECO:0000313" key="4">
    <source>
        <dbReference type="EMBL" id="GII97072.1"/>
    </source>
</evidence>
<evidence type="ECO:0000256" key="1">
    <source>
        <dbReference type="ARBA" id="ARBA00004418"/>
    </source>
</evidence>
<keyword evidence="3" id="KW-0732">Signal</keyword>
<sequence length="372" mass="39089">MTSPLTNSSATQLSRRRLLRWAAAAATVPVLSACGAPAPGAAGKKSGTVKLIHASKDPLVLWSVTYLAEDKGFYKEEGLTVERILLGGGPAALTGLLSGAGHANLSAPGELLAAVGKGQRLKTLLAHTNSMPSMLVVSKKFADRAGVTAESSLEERRTAIGKVKGGRFGITAPGSLTDGFTRLAAKQAGLDPAKDAKIVPLQTAGNSLAALANDQIDGFVGVPPVAEKAVLELGAVPLLINQEGEISGGDRMQGMSLQARTQDVDANPDLYQAIMRAEIRGMRALVEDPAGAGALLRKTRFSQLEEPIWNYAWKLIQSSWGSPHVTRDSLTAWFDNGLVADTNATGFPFDEVVDMRFADAALSAIGWKPAKR</sequence>
<dbReference type="InterPro" id="IPR006311">
    <property type="entry name" value="TAT_signal"/>
</dbReference>
<comment type="similarity">
    <text evidence="2">Belongs to the bacterial solute-binding protein SsuA/TauA family.</text>
</comment>
<dbReference type="Pfam" id="PF13379">
    <property type="entry name" value="NMT1_2"/>
    <property type="match status" value="1"/>
</dbReference>
<evidence type="ECO:0000313" key="5">
    <source>
        <dbReference type="Proteomes" id="UP000606172"/>
    </source>
</evidence>
<proteinExistence type="inferred from homology"/>
<reference evidence="4" key="1">
    <citation type="submission" date="2021-01" db="EMBL/GenBank/DDBJ databases">
        <title>Whole genome shotgun sequence of Sinosporangium siamense NBRC 109515.</title>
        <authorList>
            <person name="Komaki H."/>
            <person name="Tamura T."/>
        </authorList>
    </citation>
    <scope>NUCLEOTIDE SEQUENCE</scope>
    <source>
        <strain evidence="4">NBRC 109515</strain>
    </source>
</reference>
<comment type="subcellular location">
    <subcellularLocation>
        <location evidence="1">Periplasm</location>
    </subcellularLocation>
</comment>
<dbReference type="GO" id="GO:0042597">
    <property type="term" value="C:periplasmic space"/>
    <property type="evidence" value="ECO:0007669"/>
    <property type="project" value="UniProtKB-SubCell"/>
</dbReference>
<dbReference type="Proteomes" id="UP000606172">
    <property type="component" value="Unassembled WGS sequence"/>
</dbReference>
<dbReference type="EMBL" id="BOOW01000054">
    <property type="protein sequence ID" value="GII97072.1"/>
    <property type="molecule type" value="Genomic_DNA"/>
</dbReference>
<accession>A0A919RNL1</accession>
<organism evidence="4 5">
    <name type="scientific">Sinosporangium siamense</name>
    <dbReference type="NCBI Taxonomy" id="1367973"/>
    <lineage>
        <taxon>Bacteria</taxon>
        <taxon>Bacillati</taxon>
        <taxon>Actinomycetota</taxon>
        <taxon>Actinomycetes</taxon>
        <taxon>Streptosporangiales</taxon>
        <taxon>Streptosporangiaceae</taxon>
        <taxon>Sinosporangium</taxon>
    </lineage>
</organism>
<dbReference type="PANTHER" id="PTHR30024:SF47">
    <property type="entry name" value="TAURINE-BINDING PERIPLASMIC PROTEIN"/>
    <property type="match status" value="1"/>
</dbReference>
<name>A0A919RNL1_9ACTN</name>
<protein>
    <recommendedName>
        <fullName evidence="6">ABC transporter substrate-binding protein</fullName>
    </recommendedName>
</protein>